<organism evidence="1 2">
    <name type="scientific">Campylobacter showae CSUNSWCD</name>
    <dbReference type="NCBI Taxonomy" id="1244083"/>
    <lineage>
        <taxon>Bacteria</taxon>
        <taxon>Pseudomonadati</taxon>
        <taxon>Campylobacterota</taxon>
        <taxon>Epsilonproteobacteria</taxon>
        <taxon>Campylobacterales</taxon>
        <taxon>Campylobacteraceae</taxon>
        <taxon>Campylobacter</taxon>
    </lineage>
</organism>
<protein>
    <submittedName>
        <fullName evidence="1">Uncharacterized protein</fullName>
    </submittedName>
</protein>
<name>M5INH1_9BACT</name>
<comment type="caution">
    <text evidence="1">The sequence shown here is derived from an EMBL/GenBank/DDBJ whole genome shotgun (WGS) entry which is preliminary data.</text>
</comment>
<proteinExistence type="predicted"/>
<dbReference type="PATRIC" id="fig|1244083.3.peg.2257"/>
<dbReference type="EMBL" id="AMZQ01000015">
    <property type="protein sequence ID" value="EKU10319.1"/>
    <property type="molecule type" value="Genomic_DNA"/>
</dbReference>
<dbReference type="Proteomes" id="UP000011939">
    <property type="component" value="Unassembled WGS sequence"/>
</dbReference>
<dbReference type="STRING" id="1244083.CSUNSWCD_1011"/>
<accession>M5INH1</accession>
<evidence type="ECO:0000313" key="1">
    <source>
        <dbReference type="EMBL" id="EKU10319.1"/>
    </source>
</evidence>
<dbReference type="AlphaFoldDB" id="M5INH1"/>
<evidence type="ECO:0000313" key="2">
    <source>
        <dbReference type="Proteomes" id="UP000011939"/>
    </source>
</evidence>
<gene>
    <name evidence="1" type="ORF">CSUNSWCD_1011</name>
</gene>
<sequence length="43" mass="5258">MRDCRKFYKNVNFSKPLACLFHTLNSRQRIRKNRKFKQKGVIS</sequence>
<reference evidence="1 2" key="1">
    <citation type="journal article" date="2013" name="Genome Announc.">
        <title>Genome Sequence of Campylobacter showae UNSWCD, Isolated from a Patient with Crohn's Disease.</title>
        <authorList>
            <person name="Tay A.P."/>
            <person name="Kaakoush N.O."/>
            <person name="Deshpande N.P."/>
            <person name="Chen Z."/>
            <person name="Mitchell H."/>
            <person name="Wilkins M.R."/>
        </authorList>
    </citation>
    <scope>NUCLEOTIDE SEQUENCE [LARGE SCALE GENOMIC DNA]</scope>
    <source>
        <strain evidence="1 2">CSUNSWCD</strain>
    </source>
</reference>